<gene>
    <name evidence="2" type="ORF">F5Z01DRAFT_108968</name>
</gene>
<evidence type="ECO:0000259" key="1">
    <source>
        <dbReference type="Pfam" id="PF01636"/>
    </source>
</evidence>
<name>A0A9P7ZMR6_9HYPO</name>
<dbReference type="Proteomes" id="UP000887229">
    <property type="component" value="Unassembled WGS sequence"/>
</dbReference>
<organism evidence="2 3">
    <name type="scientific">Emericellopsis atlantica</name>
    <dbReference type="NCBI Taxonomy" id="2614577"/>
    <lineage>
        <taxon>Eukaryota</taxon>
        <taxon>Fungi</taxon>
        <taxon>Dikarya</taxon>
        <taxon>Ascomycota</taxon>
        <taxon>Pezizomycotina</taxon>
        <taxon>Sordariomycetes</taxon>
        <taxon>Hypocreomycetidae</taxon>
        <taxon>Hypocreales</taxon>
        <taxon>Bionectriaceae</taxon>
        <taxon>Emericellopsis</taxon>
    </lineage>
</organism>
<dbReference type="Gene3D" id="3.90.1200.10">
    <property type="match status" value="1"/>
</dbReference>
<sequence length="232" mass="27141">MAAMPTHGTKEEGWIATTFERKYYHREQVFIKRSLRPNEYRTGFRGLHVPRLGKERLINEATSLRFIRQHTNIPVPTVYCHFEDDGAYDLITEYIEGVSMSELLEEQKALVREELENHLATLKTLKACRLGGPSGIVIPPYRVLQHTEMDHWRLRESRYEAYVFCHNDLSQQNVIVDPHTFEIRGIIDWEYAGFFPPGFEYPFYRRLGPSSAIDGEVDDSYDLLQFLHSEAE</sequence>
<dbReference type="InterPro" id="IPR051678">
    <property type="entry name" value="AGP_Transferase"/>
</dbReference>
<proteinExistence type="predicted"/>
<dbReference type="InterPro" id="IPR002575">
    <property type="entry name" value="Aminoglycoside_PTrfase"/>
</dbReference>
<dbReference type="AlphaFoldDB" id="A0A9P7ZMR6"/>
<dbReference type="EMBL" id="MU251254">
    <property type="protein sequence ID" value="KAG9254526.1"/>
    <property type="molecule type" value="Genomic_DNA"/>
</dbReference>
<keyword evidence="3" id="KW-1185">Reference proteome</keyword>
<comment type="caution">
    <text evidence="2">The sequence shown here is derived from an EMBL/GenBank/DDBJ whole genome shotgun (WGS) entry which is preliminary data.</text>
</comment>
<accession>A0A9P7ZMR6</accession>
<dbReference type="CDD" id="cd05120">
    <property type="entry name" value="APH_ChoK_like"/>
    <property type="match status" value="1"/>
</dbReference>
<dbReference type="Pfam" id="PF01636">
    <property type="entry name" value="APH"/>
    <property type="match status" value="1"/>
</dbReference>
<dbReference type="PANTHER" id="PTHR21310">
    <property type="entry name" value="AMINOGLYCOSIDE PHOSPHOTRANSFERASE-RELATED-RELATED"/>
    <property type="match status" value="1"/>
</dbReference>
<feature type="domain" description="Aminoglycoside phosphotransferase" evidence="1">
    <location>
        <begin position="159"/>
        <end position="200"/>
    </location>
</feature>
<evidence type="ECO:0000313" key="2">
    <source>
        <dbReference type="EMBL" id="KAG9254526.1"/>
    </source>
</evidence>
<keyword evidence="2" id="KW-0418">Kinase</keyword>
<evidence type="ECO:0000313" key="3">
    <source>
        <dbReference type="Proteomes" id="UP000887229"/>
    </source>
</evidence>
<reference evidence="2" key="1">
    <citation type="journal article" date="2021" name="IMA Fungus">
        <title>Genomic characterization of three marine fungi, including Emericellopsis atlantica sp. nov. with signatures of a generalist lifestyle and marine biomass degradation.</title>
        <authorList>
            <person name="Hagestad O.C."/>
            <person name="Hou L."/>
            <person name="Andersen J.H."/>
            <person name="Hansen E.H."/>
            <person name="Altermark B."/>
            <person name="Li C."/>
            <person name="Kuhnert E."/>
            <person name="Cox R.J."/>
            <person name="Crous P.W."/>
            <person name="Spatafora J.W."/>
            <person name="Lail K."/>
            <person name="Amirebrahimi M."/>
            <person name="Lipzen A."/>
            <person name="Pangilinan J."/>
            <person name="Andreopoulos W."/>
            <person name="Hayes R.D."/>
            <person name="Ng V."/>
            <person name="Grigoriev I.V."/>
            <person name="Jackson S.A."/>
            <person name="Sutton T.D.S."/>
            <person name="Dobson A.D.W."/>
            <person name="Rama T."/>
        </authorList>
    </citation>
    <scope>NUCLEOTIDE SEQUENCE</scope>
    <source>
        <strain evidence="2">TS7</strain>
    </source>
</reference>
<dbReference type="PANTHER" id="PTHR21310:SF15">
    <property type="entry name" value="AMINOGLYCOSIDE PHOSPHOTRANSFERASE DOMAIN-CONTAINING PROTEIN"/>
    <property type="match status" value="1"/>
</dbReference>
<dbReference type="SUPFAM" id="SSF56112">
    <property type="entry name" value="Protein kinase-like (PK-like)"/>
    <property type="match status" value="1"/>
</dbReference>
<keyword evidence="2" id="KW-0808">Transferase</keyword>
<dbReference type="OrthoDB" id="2906425at2759"/>
<dbReference type="InterPro" id="IPR011009">
    <property type="entry name" value="Kinase-like_dom_sf"/>
</dbReference>
<dbReference type="RefSeq" id="XP_046118450.1">
    <property type="nucleotide sequence ID" value="XM_046257387.1"/>
</dbReference>
<dbReference type="GeneID" id="70288290"/>
<protein>
    <submittedName>
        <fullName evidence="2">Kinase-like domain-containing protein</fullName>
    </submittedName>
</protein>
<dbReference type="GO" id="GO:0016301">
    <property type="term" value="F:kinase activity"/>
    <property type="evidence" value="ECO:0007669"/>
    <property type="project" value="UniProtKB-KW"/>
</dbReference>